<dbReference type="EMBL" id="BMWS01000001">
    <property type="protein sequence ID" value="GGX04540.1"/>
    <property type="molecule type" value="Genomic_DNA"/>
</dbReference>
<gene>
    <name evidence="1" type="ORF">GCM10007384_02920</name>
</gene>
<evidence type="ECO:0000313" key="2">
    <source>
        <dbReference type="Proteomes" id="UP000601108"/>
    </source>
</evidence>
<comment type="caution">
    <text evidence="1">The sequence shown here is derived from an EMBL/GenBank/DDBJ whole genome shotgun (WGS) entry which is preliminary data.</text>
</comment>
<protein>
    <submittedName>
        <fullName evidence="1">Uncharacterized protein</fullName>
    </submittedName>
</protein>
<keyword evidence="2" id="KW-1185">Reference proteome</keyword>
<dbReference type="PROSITE" id="PS51257">
    <property type="entry name" value="PROKAR_LIPOPROTEIN"/>
    <property type="match status" value="1"/>
</dbReference>
<dbReference type="RefSeq" id="WP_051316599.1">
    <property type="nucleotide sequence ID" value="NZ_BMWS01000001.1"/>
</dbReference>
<sequence>MKNRTHIILLITLFVIFSCKKDHKNEYDENKISKTWNNFLNVLDPNKKKDFKELSDKKIRCYLCLENTITEQNEIAFLRDNDSLWYDKIYDDLIYIPIDNFVENDFDLIFNSVFVKTLKEKKTIFNERIIDGIEYYEVLVTTTEPTLNHEGGQHSFQFKKINGKWKFNEIETIP</sequence>
<reference evidence="1 2" key="1">
    <citation type="journal article" date="2014" name="Int. J. Syst. Evol. Microbiol.">
        <title>Complete genome sequence of Corynebacterium casei LMG S-19264T (=DSM 44701T), isolated from a smear-ripened cheese.</title>
        <authorList>
            <consortium name="US DOE Joint Genome Institute (JGI-PGF)"/>
            <person name="Walter F."/>
            <person name="Albersmeier A."/>
            <person name="Kalinowski J."/>
            <person name="Ruckert C."/>
        </authorList>
    </citation>
    <scope>NUCLEOTIDE SEQUENCE [LARGE SCALE GENOMIC DNA]</scope>
    <source>
        <strain evidence="1 2">KCTC 12285</strain>
    </source>
</reference>
<dbReference type="Proteomes" id="UP000601108">
    <property type="component" value="Unassembled WGS sequence"/>
</dbReference>
<dbReference type="AlphaFoldDB" id="A0A918JR61"/>
<accession>A0A918JR61</accession>
<proteinExistence type="predicted"/>
<organism evidence="1 2">
    <name type="scientific">Aquimarina muelleri</name>
    <dbReference type="NCBI Taxonomy" id="279356"/>
    <lineage>
        <taxon>Bacteria</taxon>
        <taxon>Pseudomonadati</taxon>
        <taxon>Bacteroidota</taxon>
        <taxon>Flavobacteriia</taxon>
        <taxon>Flavobacteriales</taxon>
        <taxon>Flavobacteriaceae</taxon>
        <taxon>Aquimarina</taxon>
    </lineage>
</organism>
<name>A0A918JR61_9FLAO</name>
<evidence type="ECO:0000313" key="1">
    <source>
        <dbReference type="EMBL" id="GGX04540.1"/>
    </source>
</evidence>